<reference evidence="9" key="3">
    <citation type="submission" date="2025-09" db="UniProtKB">
        <authorList>
            <consortium name="Ensembl"/>
        </authorList>
    </citation>
    <scope>IDENTIFICATION</scope>
</reference>
<dbReference type="Proteomes" id="UP000007875">
    <property type="component" value="Unassembled WGS sequence"/>
</dbReference>
<evidence type="ECO:0000256" key="4">
    <source>
        <dbReference type="ARBA" id="ARBA00023163"/>
    </source>
</evidence>
<dbReference type="PRINTS" id="PR00938">
    <property type="entry name" value="BRACHYURY"/>
</dbReference>
<evidence type="ECO:0000256" key="5">
    <source>
        <dbReference type="ARBA" id="ARBA00023242"/>
    </source>
</evidence>
<dbReference type="FunFam" id="2.60.40.820:FF:000012">
    <property type="entry name" value="T-box transcription factor TBX2"/>
    <property type="match status" value="1"/>
</dbReference>
<feature type="compositionally biased region" description="Low complexity" evidence="7">
    <location>
        <begin position="338"/>
        <end position="347"/>
    </location>
</feature>
<dbReference type="HOGENOM" id="CLU_019018_0_0_1"/>
<feature type="compositionally biased region" description="Low complexity" evidence="7">
    <location>
        <begin position="693"/>
        <end position="705"/>
    </location>
</feature>
<name>H2ZFN0_CIOSA</name>
<reference evidence="9" key="2">
    <citation type="submission" date="2025-08" db="UniProtKB">
        <authorList>
            <consortium name="Ensembl"/>
        </authorList>
    </citation>
    <scope>IDENTIFICATION</scope>
</reference>
<feature type="compositionally biased region" description="Low complexity" evidence="7">
    <location>
        <begin position="570"/>
        <end position="580"/>
    </location>
</feature>
<dbReference type="GO" id="GO:0000978">
    <property type="term" value="F:RNA polymerase II cis-regulatory region sequence-specific DNA binding"/>
    <property type="evidence" value="ECO:0007669"/>
    <property type="project" value="InterPro"/>
</dbReference>
<dbReference type="eggNOG" id="KOG3585">
    <property type="taxonomic scope" value="Eukaryota"/>
</dbReference>
<feature type="region of interest" description="Disordered" evidence="7">
    <location>
        <begin position="80"/>
        <end position="100"/>
    </location>
</feature>
<dbReference type="PRINTS" id="PR00937">
    <property type="entry name" value="TBOX"/>
</dbReference>
<comment type="subcellular location">
    <subcellularLocation>
        <location evidence="1 6">Nucleus</location>
    </subcellularLocation>
</comment>
<dbReference type="SMART" id="SM00425">
    <property type="entry name" value="TBOX"/>
    <property type="match status" value="1"/>
</dbReference>
<dbReference type="PROSITE" id="PS01283">
    <property type="entry name" value="TBOX_1"/>
    <property type="match status" value="1"/>
</dbReference>
<feature type="region of interest" description="Disordered" evidence="7">
    <location>
        <begin position="570"/>
        <end position="592"/>
    </location>
</feature>
<dbReference type="InParanoid" id="H2ZFN0"/>
<feature type="region of interest" description="Disordered" evidence="7">
    <location>
        <begin position="662"/>
        <end position="737"/>
    </location>
</feature>
<dbReference type="GO" id="GO:0005634">
    <property type="term" value="C:nucleus"/>
    <property type="evidence" value="ECO:0007669"/>
    <property type="project" value="UniProtKB-SubCell"/>
</dbReference>
<keyword evidence="4" id="KW-0804">Transcription</keyword>
<keyword evidence="2" id="KW-0805">Transcription regulation</keyword>
<dbReference type="GeneTree" id="ENSGT00940000163374"/>
<dbReference type="Gene3D" id="2.60.40.820">
    <property type="entry name" value="Transcription factor, T-box"/>
    <property type="match status" value="1"/>
</dbReference>
<evidence type="ECO:0000256" key="6">
    <source>
        <dbReference type="PROSITE-ProRule" id="PRU00201"/>
    </source>
</evidence>
<dbReference type="GO" id="GO:0001708">
    <property type="term" value="P:cell fate specification"/>
    <property type="evidence" value="ECO:0007669"/>
    <property type="project" value="TreeGrafter"/>
</dbReference>
<feature type="compositionally biased region" description="Low complexity" evidence="7">
    <location>
        <begin position="727"/>
        <end position="737"/>
    </location>
</feature>
<dbReference type="InterPro" id="IPR018186">
    <property type="entry name" value="TF_T-box_CS"/>
</dbReference>
<organism evidence="9 10">
    <name type="scientific">Ciona savignyi</name>
    <name type="common">Pacific transparent sea squirt</name>
    <dbReference type="NCBI Taxonomy" id="51511"/>
    <lineage>
        <taxon>Eukaryota</taxon>
        <taxon>Metazoa</taxon>
        <taxon>Chordata</taxon>
        <taxon>Tunicata</taxon>
        <taxon>Ascidiacea</taxon>
        <taxon>Phlebobranchia</taxon>
        <taxon>Cionidae</taxon>
        <taxon>Ciona</taxon>
    </lineage>
</organism>
<evidence type="ECO:0000313" key="10">
    <source>
        <dbReference type="Proteomes" id="UP000007875"/>
    </source>
</evidence>
<feature type="compositionally biased region" description="Polar residues" evidence="7">
    <location>
        <begin position="317"/>
        <end position="328"/>
    </location>
</feature>
<proteinExistence type="predicted"/>
<evidence type="ECO:0000313" key="9">
    <source>
        <dbReference type="Ensembl" id="ENSCSAVP00000016396.1"/>
    </source>
</evidence>
<sequence>MIQESMKPGPISPLQAVMSAYNHSGMLPSRSGSDLPFFPPSYFPNLSMTHCASSLMFPKGANSVAGLGSAFDRGLCGTQAHDLPQSKLPDPDDNEPDDPQVDLDNMELWEQFHRRGTEMVITKTGRRMFPSFKVKVSGLSKSAKYIMLMDIVAADDCRYKFHNSRWMVAGKADPELPKRMYIHPDSPATGVQWMNRPGVSFHKLKLTNNIADPHGHTILNSMHKYQPRFHVVRCGDLAKLPYCAFRTYVFKEMQFIAVTAYQNEKITQLKIDHNPFAKGFRDSGSGKREKRRQHFHLQQQLVGSHKETSSNPHRHLYSNSDRTDCNVSTDDDTRANNSGSSTSSITSPIRTEKRGVDSACAVGDNSTKISRNSIADDEHLSTDEKSKNEVFKQERLPSPIKKSPEPSNHRDSPHSPLKPRVKDSPMTSSSTLSSPIPIHPGLTGPGGYPNAFMPHLTPAAAYQFLHPSQMNALSAAMSSNAGNPYSHLGSFNPALLQAVVNAGGMSSLHRPSSQTHSQFLAGLGAASSSQPLSSLFSNTPPLSAFNPYANFFPYGSAAAAAALGFPPPAAGASSSSLPGGRAEPSSGRPISPLSLANRLYRQTNGHHHSFNKTFTDQSSPPLLVPGMLPSSSPRIGANYNAKNSRFSPYAMPFFGFPSFRTHPGNEANGNRFDFSQLPRTQQSDSNDSKCRRSGSGSPMSSSSSPTTRVRTISESSDGAKVEPCNRSPSGYHSPSISSAVQELRNMENLVSGLDKARRHEELRLNKV</sequence>
<evidence type="ECO:0000256" key="3">
    <source>
        <dbReference type="ARBA" id="ARBA00023125"/>
    </source>
</evidence>
<dbReference type="PROSITE" id="PS50252">
    <property type="entry name" value="TBOX_3"/>
    <property type="match status" value="1"/>
</dbReference>
<feature type="compositionally biased region" description="Polar residues" evidence="7">
    <location>
        <begin position="611"/>
        <end position="620"/>
    </location>
</feature>
<dbReference type="PANTHER" id="PTHR11267">
    <property type="entry name" value="T-BOX PROTEIN-RELATED"/>
    <property type="match status" value="1"/>
</dbReference>
<evidence type="ECO:0000256" key="1">
    <source>
        <dbReference type="ARBA" id="ARBA00004123"/>
    </source>
</evidence>
<feature type="compositionally biased region" description="Low complexity" evidence="7">
    <location>
        <begin position="424"/>
        <end position="440"/>
    </location>
</feature>
<keyword evidence="10" id="KW-1185">Reference proteome</keyword>
<dbReference type="Pfam" id="PF00907">
    <property type="entry name" value="T-box"/>
    <property type="match status" value="1"/>
</dbReference>
<protein>
    <recommendedName>
        <fullName evidence="8">T-box domain-containing protein</fullName>
    </recommendedName>
</protein>
<reference evidence="10" key="1">
    <citation type="submission" date="2003-08" db="EMBL/GenBank/DDBJ databases">
        <authorList>
            <person name="Birren B."/>
            <person name="Nusbaum C."/>
            <person name="Abebe A."/>
            <person name="Abouelleil A."/>
            <person name="Adekoya E."/>
            <person name="Ait-zahra M."/>
            <person name="Allen N."/>
            <person name="Allen T."/>
            <person name="An P."/>
            <person name="Anderson M."/>
            <person name="Anderson S."/>
            <person name="Arachchi H."/>
            <person name="Armbruster J."/>
            <person name="Bachantsang P."/>
            <person name="Baldwin J."/>
            <person name="Barry A."/>
            <person name="Bayul T."/>
            <person name="Blitshsteyn B."/>
            <person name="Bloom T."/>
            <person name="Blye J."/>
            <person name="Boguslavskiy L."/>
            <person name="Borowsky M."/>
            <person name="Boukhgalter B."/>
            <person name="Brunache A."/>
            <person name="Butler J."/>
            <person name="Calixte N."/>
            <person name="Calvo S."/>
            <person name="Camarata J."/>
            <person name="Campo K."/>
            <person name="Chang J."/>
            <person name="Cheshatsang Y."/>
            <person name="Citroen M."/>
            <person name="Collymore A."/>
            <person name="Considine T."/>
            <person name="Cook A."/>
            <person name="Cooke P."/>
            <person name="Corum B."/>
            <person name="Cuomo C."/>
            <person name="David R."/>
            <person name="Dawoe T."/>
            <person name="Degray S."/>
            <person name="Dodge S."/>
            <person name="Dooley K."/>
            <person name="Dorje P."/>
            <person name="Dorjee K."/>
            <person name="Dorris L."/>
            <person name="Duffey N."/>
            <person name="Dupes A."/>
            <person name="Elkins T."/>
            <person name="Engels R."/>
            <person name="Erickson J."/>
            <person name="Farina A."/>
            <person name="Faro S."/>
            <person name="Ferreira P."/>
            <person name="Fischer H."/>
            <person name="Fitzgerald M."/>
            <person name="Foley K."/>
            <person name="Gage D."/>
            <person name="Galagan J."/>
            <person name="Gearin G."/>
            <person name="Gnerre S."/>
            <person name="Gnirke A."/>
            <person name="Goyette A."/>
            <person name="Graham J."/>
            <person name="Grandbois E."/>
            <person name="Gyaltsen K."/>
            <person name="Hafez N."/>
            <person name="Hagopian D."/>
            <person name="Hagos B."/>
            <person name="Hall J."/>
            <person name="Hatcher B."/>
            <person name="Heller A."/>
            <person name="Higgins H."/>
            <person name="Honan T."/>
            <person name="Horn A."/>
            <person name="Houde N."/>
            <person name="Hughes L."/>
            <person name="Hulme W."/>
            <person name="Husby E."/>
            <person name="Iliev I."/>
            <person name="Jaffe D."/>
            <person name="Jones C."/>
            <person name="Kamal M."/>
            <person name="Kamat A."/>
            <person name="Kamvysselis M."/>
            <person name="Karlsson E."/>
            <person name="Kells C."/>
            <person name="Kieu A."/>
            <person name="Kisner P."/>
            <person name="Kodira C."/>
            <person name="Kulbokas E."/>
            <person name="Labutti K."/>
            <person name="Lama D."/>
            <person name="Landers T."/>
            <person name="Leger J."/>
            <person name="Levine S."/>
            <person name="Lewis D."/>
            <person name="Lewis T."/>
            <person name="Lindblad-toh K."/>
            <person name="Liu X."/>
            <person name="Lokyitsang T."/>
            <person name="Lokyitsang Y."/>
            <person name="Lucien O."/>
            <person name="Lui A."/>
            <person name="Ma L.J."/>
            <person name="Mabbitt R."/>
            <person name="Macdonald J."/>
            <person name="Maclean C."/>
            <person name="Major J."/>
            <person name="Manning J."/>
            <person name="Marabella R."/>
            <person name="Maru K."/>
            <person name="Matthews C."/>
            <person name="Mauceli E."/>
            <person name="Mccarthy M."/>
            <person name="Mcdonough S."/>
            <person name="Mcghee T."/>
            <person name="Meldrim J."/>
            <person name="Meneus L."/>
            <person name="Mesirov J."/>
            <person name="Mihalev A."/>
            <person name="Mihova T."/>
            <person name="Mikkelsen T."/>
            <person name="Mlenga V."/>
            <person name="Moru K."/>
            <person name="Mozes J."/>
            <person name="Mulrain L."/>
            <person name="Munson G."/>
            <person name="Naylor J."/>
            <person name="Newes C."/>
            <person name="Nguyen C."/>
            <person name="Nguyen N."/>
            <person name="Nguyen T."/>
            <person name="Nicol R."/>
            <person name="Nielsen C."/>
            <person name="Nizzari M."/>
            <person name="Norbu C."/>
            <person name="Norbu N."/>
            <person name="O'donnell P."/>
            <person name="Okoawo O."/>
            <person name="O'leary S."/>
            <person name="Omotosho B."/>
            <person name="O'neill K."/>
            <person name="Osman S."/>
            <person name="Parker S."/>
            <person name="Perrin D."/>
            <person name="Phunkhang P."/>
            <person name="Piqani B."/>
            <person name="Purcell S."/>
            <person name="Rachupka T."/>
            <person name="Ramasamy U."/>
            <person name="Rameau R."/>
            <person name="Ray V."/>
            <person name="Raymond C."/>
            <person name="Retta R."/>
            <person name="Richardson S."/>
            <person name="Rise C."/>
            <person name="Rodriguez J."/>
            <person name="Rogers J."/>
            <person name="Rogov P."/>
            <person name="Rutman M."/>
            <person name="Schupbach R."/>
            <person name="Seaman C."/>
            <person name="Settipalli S."/>
            <person name="Sharpe T."/>
            <person name="Sheridan J."/>
            <person name="Sherpa N."/>
            <person name="Shi J."/>
            <person name="Smirnov S."/>
            <person name="Smith C."/>
            <person name="Sougnez C."/>
            <person name="Spencer B."/>
            <person name="Stalker J."/>
            <person name="Stange-thomann N."/>
            <person name="Stavropoulos S."/>
            <person name="Stetson K."/>
            <person name="Stone C."/>
            <person name="Stone S."/>
            <person name="Stubbs M."/>
            <person name="Talamas J."/>
            <person name="Tchuinga P."/>
            <person name="Tenzing P."/>
            <person name="Tesfaye S."/>
            <person name="Theodore J."/>
            <person name="Thoulutsang Y."/>
            <person name="Topham K."/>
            <person name="Towey S."/>
            <person name="Tsamla T."/>
            <person name="Tsomo N."/>
            <person name="Vallee D."/>
            <person name="Vassiliev H."/>
            <person name="Venkataraman V."/>
            <person name="Vinson J."/>
            <person name="Vo A."/>
            <person name="Wade C."/>
            <person name="Wang S."/>
            <person name="Wangchuk T."/>
            <person name="Wangdi T."/>
            <person name="Whittaker C."/>
            <person name="Wilkinson J."/>
            <person name="Wu Y."/>
            <person name="Wyman D."/>
            <person name="Yadav S."/>
            <person name="Yang S."/>
            <person name="Yang X."/>
            <person name="Yeager S."/>
            <person name="Yee E."/>
            <person name="Young G."/>
            <person name="Zainoun J."/>
            <person name="Zembeck L."/>
            <person name="Zimmer A."/>
            <person name="Zody M."/>
            <person name="Lander E."/>
        </authorList>
    </citation>
    <scope>NUCLEOTIDE SEQUENCE [LARGE SCALE GENOMIC DNA]</scope>
</reference>
<feature type="domain" description="T-box" evidence="8">
    <location>
        <begin position="103"/>
        <end position="282"/>
    </location>
</feature>
<feature type="DNA-binding region" description="T-box" evidence="6">
    <location>
        <begin position="108"/>
        <end position="282"/>
    </location>
</feature>
<evidence type="ECO:0000256" key="7">
    <source>
        <dbReference type="SAM" id="MobiDB-lite"/>
    </source>
</evidence>
<feature type="compositionally biased region" description="Basic and acidic residues" evidence="7">
    <location>
        <begin position="374"/>
        <end position="395"/>
    </location>
</feature>
<dbReference type="AlphaFoldDB" id="H2ZFN0"/>
<feature type="compositionally biased region" description="Polar residues" evidence="7">
    <location>
        <begin position="364"/>
        <end position="373"/>
    </location>
</feature>
<feature type="compositionally biased region" description="Polar residues" evidence="7">
    <location>
        <begin position="706"/>
        <end position="716"/>
    </location>
</feature>
<feature type="compositionally biased region" description="Acidic residues" evidence="7">
    <location>
        <begin position="91"/>
        <end position="100"/>
    </location>
</feature>
<evidence type="ECO:0000256" key="2">
    <source>
        <dbReference type="ARBA" id="ARBA00023015"/>
    </source>
</evidence>
<dbReference type="GO" id="GO:0000981">
    <property type="term" value="F:DNA-binding transcription factor activity, RNA polymerase II-specific"/>
    <property type="evidence" value="ECO:0007669"/>
    <property type="project" value="TreeGrafter"/>
</dbReference>
<feature type="compositionally biased region" description="Basic and acidic residues" evidence="7">
    <location>
        <begin position="402"/>
        <end position="413"/>
    </location>
</feature>
<evidence type="ECO:0000259" key="8">
    <source>
        <dbReference type="PROSITE" id="PS50252"/>
    </source>
</evidence>
<dbReference type="InterPro" id="IPR002070">
    <property type="entry name" value="TF_Brachyury"/>
</dbReference>
<dbReference type="SUPFAM" id="SSF49417">
    <property type="entry name" value="p53-like transcription factors"/>
    <property type="match status" value="1"/>
</dbReference>
<feature type="region of interest" description="Disordered" evidence="7">
    <location>
        <begin position="300"/>
        <end position="442"/>
    </location>
</feature>
<dbReference type="InterPro" id="IPR001699">
    <property type="entry name" value="TF_T-box"/>
</dbReference>
<feature type="region of interest" description="Disordered" evidence="7">
    <location>
        <begin position="606"/>
        <end position="629"/>
    </location>
</feature>
<keyword evidence="3 6" id="KW-0238">DNA-binding</keyword>
<dbReference type="GO" id="GO:0000785">
    <property type="term" value="C:chromatin"/>
    <property type="evidence" value="ECO:0007669"/>
    <property type="project" value="TreeGrafter"/>
</dbReference>
<dbReference type="PANTHER" id="PTHR11267:SF181">
    <property type="entry name" value="OPTOMOTOR-BLIND PROTEIN"/>
    <property type="match status" value="1"/>
</dbReference>
<dbReference type="InterPro" id="IPR008967">
    <property type="entry name" value="p53-like_TF_DNA-bd_sf"/>
</dbReference>
<accession>H2ZFN0</accession>
<dbReference type="GO" id="GO:0045893">
    <property type="term" value="P:positive regulation of DNA-templated transcription"/>
    <property type="evidence" value="ECO:0007669"/>
    <property type="project" value="InterPro"/>
</dbReference>
<dbReference type="InterPro" id="IPR046360">
    <property type="entry name" value="T-box_DNA-bd"/>
</dbReference>
<dbReference type="OMA" id="LPYCAFR"/>
<dbReference type="Ensembl" id="ENSCSAVT00000016577.1">
    <property type="protein sequence ID" value="ENSCSAVP00000016396.1"/>
    <property type="gene ID" value="ENSCSAVG00000009650.1"/>
</dbReference>
<dbReference type="CDD" id="cd20188">
    <property type="entry name" value="T-box_TBX2_3-like"/>
    <property type="match status" value="1"/>
</dbReference>
<keyword evidence="5 6" id="KW-0539">Nucleus</keyword>
<dbReference type="InterPro" id="IPR036960">
    <property type="entry name" value="T-box_sf"/>
</dbReference>
<dbReference type="STRING" id="51511.ENSCSAVP00000016396"/>